<dbReference type="InterPro" id="IPR015943">
    <property type="entry name" value="WD40/YVTN_repeat-like_dom_sf"/>
</dbReference>
<keyword evidence="2" id="KW-1185">Reference proteome</keyword>
<evidence type="ECO:0000313" key="1">
    <source>
        <dbReference type="EMBL" id="MEL1244810.1"/>
    </source>
</evidence>
<dbReference type="Proteomes" id="UP001464555">
    <property type="component" value="Unassembled WGS sequence"/>
</dbReference>
<dbReference type="InterPro" id="IPR011044">
    <property type="entry name" value="Quino_amine_DH_bsu"/>
</dbReference>
<evidence type="ECO:0008006" key="3">
    <source>
        <dbReference type="Google" id="ProtNLM"/>
    </source>
</evidence>
<comment type="caution">
    <text evidence="1">The sequence shown here is derived from an EMBL/GenBank/DDBJ whole genome shotgun (WGS) entry which is preliminary data.</text>
</comment>
<name>A0ABU9HY24_9FLAO</name>
<gene>
    <name evidence="1" type="ORF">AAEO56_11100</name>
</gene>
<accession>A0ABU9HY24</accession>
<sequence>MSYTKHTEITGIEAPLRIDASADGKWLAVTSFDKKLRLYDAATFELAKTVHLATSFPNILKFTTDSSRLVAGGKSTSVFDLSPSPKDGLPTLKKLASFAKVKQDPQNCIPDHDGRHLWTVGGELYAPSDHFIRKWDMETGELKEKWPLKDRTDGIDISHNGLWLVISQNYGNVKMFELATGNLMWDHGSGRSSAQSVAFSNDDNIVYMGMSSLLGGPAEIYAIRSATGELIQPMLALPFEKYSVNQVTVMKSGNLLLSLFFQREDKSMVLIVDPVSGNIVWQSDKYERWNGRHAVSADEKYIYCTWKKPDKVLIFKISGE</sequence>
<dbReference type="EMBL" id="JBBYHR010000005">
    <property type="protein sequence ID" value="MEL1244810.1"/>
    <property type="molecule type" value="Genomic_DNA"/>
</dbReference>
<dbReference type="SUPFAM" id="SSF50969">
    <property type="entry name" value="YVTN repeat-like/Quinoprotein amine dehydrogenase"/>
    <property type="match status" value="1"/>
</dbReference>
<dbReference type="Gene3D" id="2.130.10.10">
    <property type="entry name" value="YVTN repeat-like/Quinoprotein amine dehydrogenase"/>
    <property type="match status" value="1"/>
</dbReference>
<evidence type="ECO:0000313" key="2">
    <source>
        <dbReference type="Proteomes" id="UP001464555"/>
    </source>
</evidence>
<protein>
    <recommendedName>
        <fullName evidence="3">WD40 repeat domain-containing protein</fullName>
    </recommendedName>
</protein>
<proteinExistence type="predicted"/>
<reference evidence="1 2" key="1">
    <citation type="submission" date="2024-04" db="EMBL/GenBank/DDBJ databases">
        <title>Flavobacterium sp. DGU11 16S ribosomal RNA gene Genome sequencing and assembly.</title>
        <authorList>
            <person name="Park S."/>
        </authorList>
    </citation>
    <scope>NUCLEOTIDE SEQUENCE [LARGE SCALE GENOMIC DNA]</scope>
    <source>
        <strain evidence="1 2">DGU11</strain>
    </source>
</reference>
<dbReference type="RefSeq" id="WP_341697125.1">
    <property type="nucleotide sequence ID" value="NZ_JBBYHR010000005.1"/>
</dbReference>
<organism evidence="1 2">
    <name type="scientific">Flavobacterium arundinis</name>
    <dbReference type="NCBI Taxonomy" id="3139143"/>
    <lineage>
        <taxon>Bacteria</taxon>
        <taxon>Pseudomonadati</taxon>
        <taxon>Bacteroidota</taxon>
        <taxon>Flavobacteriia</taxon>
        <taxon>Flavobacteriales</taxon>
        <taxon>Flavobacteriaceae</taxon>
        <taxon>Flavobacterium</taxon>
    </lineage>
</organism>